<protein>
    <recommendedName>
        <fullName evidence="3">Magnesium transporter MgtE intracellular domain-containing protein</fullName>
    </recommendedName>
</protein>
<sequence>MSIRKRRAGRGVLLILALLLASSGALRIGADVGLAFALAPDAPAEGDSGAALDCPAPPLALAEALSTREAQVSAQESALAERLAALDLANTAIDQRLASLAAAEAELTKTLAMADGAAEADLARLTTVYEAMKPKDAAALFDSMAPEFAAGFLGRMRPDAAAAVMSGMKPDTAYAVSVLLAGRNATVPTE</sequence>
<dbReference type="eggNOG" id="COG3334">
    <property type="taxonomic scope" value="Bacteria"/>
</dbReference>
<dbReference type="AlphaFoldDB" id="C8RX53"/>
<organism evidence="1 2">
    <name type="scientific">Rhodobacter ferrooxidans</name>
    <dbReference type="NCBI Taxonomy" id="371731"/>
    <lineage>
        <taxon>Bacteria</taxon>
        <taxon>Pseudomonadati</taxon>
        <taxon>Pseudomonadota</taxon>
        <taxon>Alphaproteobacteria</taxon>
        <taxon>Rhodobacterales</taxon>
        <taxon>Rhodobacter group</taxon>
        <taxon>Rhodobacter</taxon>
    </lineage>
</organism>
<reference evidence="1 2" key="1">
    <citation type="submission" date="2009-08" db="EMBL/GenBank/DDBJ databases">
        <title>The draft genome of Rhodobacter sp. SW2.</title>
        <authorList>
            <consortium name="US DOE Joint Genome Institute (JGI-PGF)"/>
            <person name="Lucas S."/>
            <person name="Copeland A."/>
            <person name="Lapidus A."/>
            <person name="Glavina del Rio T."/>
            <person name="Tice H."/>
            <person name="Bruce D."/>
            <person name="Goodwin L."/>
            <person name="Pitluck S."/>
            <person name="Larimer F."/>
            <person name="Land M.L."/>
            <person name="Hauser L."/>
            <person name="Emerson D."/>
        </authorList>
    </citation>
    <scope>NUCLEOTIDE SEQUENCE [LARGE SCALE GENOMIC DNA]</scope>
    <source>
        <strain evidence="1 2">SW2</strain>
    </source>
</reference>
<accession>C8RX53</accession>
<gene>
    <name evidence="1" type="ORF">Rsw2DRAFT_0381</name>
</gene>
<dbReference type="SUPFAM" id="SSF158791">
    <property type="entry name" value="MgtE N-terminal domain-like"/>
    <property type="match status" value="1"/>
</dbReference>
<dbReference type="EMBL" id="ACYY01000002">
    <property type="protein sequence ID" value="EEW26578.1"/>
    <property type="molecule type" value="Genomic_DNA"/>
</dbReference>
<dbReference type="RefSeq" id="WP_008027485.1">
    <property type="nucleotide sequence ID" value="NZ_ACYY01000002.1"/>
</dbReference>
<evidence type="ECO:0000313" key="1">
    <source>
        <dbReference type="EMBL" id="EEW26578.1"/>
    </source>
</evidence>
<dbReference type="Proteomes" id="UP000010121">
    <property type="component" value="Unassembled WGS sequence"/>
</dbReference>
<evidence type="ECO:0000313" key="2">
    <source>
        <dbReference type="Proteomes" id="UP000010121"/>
    </source>
</evidence>
<dbReference type="STRING" id="371731.Rsw2DRAFT_0381"/>
<name>C8RX53_9RHOB</name>
<comment type="caution">
    <text evidence="1">The sequence shown here is derived from an EMBL/GenBank/DDBJ whole genome shotgun (WGS) entry which is preliminary data.</text>
</comment>
<dbReference type="OrthoDB" id="9791432at2"/>
<proteinExistence type="predicted"/>
<evidence type="ECO:0008006" key="3">
    <source>
        <dbReference type="Google" id="ProtNLM"/>
    </source>
</evidence>
<keyword evidence="2" id="KW-1185">Reference proteome</keyword>